<dbReference type="SUPFAM" id="SSF48452">
    <property type="entry name" value="TPR-like"/>
    <property type="match status" value="2"/>
</dbReference>
<feature type="repeat" description="TPR" evidence="1">
    <location>
        <begin position="177"/>
        <end position="210"/>
    </location>
</feature>
<protein>
    <recommendedName>
        <fullName evidence="4">MalT-like TPR region domain-containing protein</fullName>
    </recommendedName>
</protein>
<organism evidence="2 3">
    <name type="scientific">Candidatus Thermofonsia Clade 1 bacterium</name>
    <dbReference type="NCBI Taxonomy" id="2364210"/>
    <lineage>
        <taxon>Bacteria</taxon>
        <taxon>Bacillati</taxon>
        <taxon>Chloroflexota</taxon>
        <taxon>Candidatus Thermofontia</taxon>
        <taxon>Candidatus Thermofonsia Clade 1</taxon>
    </lineage>
</organism>
<dbReference type="Gene3D" id="1.25.40.10">
    <property type="entry name" value="Tetratricopeptide repeat domain"/>
    <property type="match status" value="2"/>
</dbReference>
<dbReference type="Proteomes" id="UP000228921">
    <property type="component" value="Unassembled WGS sequence"/>
</dbReference>
<dbReference type="SMART" id="SM00028">
    <property type="entry name" value="TPR"/>
    <property type="match status" value="8"/>
</dbReference>
<keyword evidence="1" id="KW-0802">TPR repeat</keyword>
<evidence type="ECO:0008006" key="4">
    <source>
        <dbReference type="Google" id="ProtNLM"/>
    </source>
</evidence>
<dbReference type="Pfam" id="PF13424">
    <property type="entry name" value="TPR_12"/>
    <property type="match status" value="2"/>
</dbReference>
<dbReference type="AlphaFoldDB" id="A0A2M8NYW6"/>
<dbReference type="InterPro" id="IPR011990">
    <property type="entry name" value="TPR-like_helical_dom_sf"/>
</dbReference>
<dbReference type="PROSITE" id="PS50005">
    <property type="entry name" value="TPR"/>
    <property type="match status" value="1"/>
</dbReference>
<accession>A0A2M8NYW6</accession>
<dbReference type="Pfam" id="PF13374">
    <property type="entry name" value="TPR_10"/>
    <property type="match status" value="1"/>
</dbReference>
<evidence type="ECO:0000313" key="3">
    <source>
        <dbReference type="Proteomes" id="UP000228921"/>
    </source>
</evidence>
<dbReference type="InterPro" id="IPR019734">
    <property type="entry name" value="TPR_rpt"/>
</dbReference>
<comment type="caution">
    <text evidence="2">The sequence shown here is derived from an EMBL/GenBank/DDBJ whole genome shotgun (WGS) entry which is preliminary data.</text>
</comment>
<reference evidence="2 3" key="1">
    <citation type="submission" date="2017-11" db="EMBL/GenBank/DDBJ databases">
        <title>Evolution of Phototrophy in the Chloroflexi Phylum Driven by Horizontal Gene Transfer.</title>
        <authorList>
            <person name="Ward L.M."/>
            <person name="Hemp J."/>
            <person name="Shih P.M."/>
            <person name="Mcglynn S.E."/>
            <person name="Fischer W."/>
        </authorList>
    </citation>
    <scope>NUCLEOTIDE SEQUENCE [LARGE SCALE GENOMIC DNA]</scope>
    <source>
        <strain evidence="2">CP2_2F</strain>
    </source>
</reference>
<dbReference type="PANTHER" id="PTHR10098">
    <property type="entry name" value="RAPSYN-RELATED"/>
    <property type="match status" value="1"/>
</dbReference>
<proteinExistence type="predicted"/>
<evidence type="ECO:0000256" key="1">
    <source>
        <dbReference type="PROSITE-ProRule" id="PRU00339"/>
    </source>
</evidence>
<sequence>MLRKTSQPTDDYGRAEVLLGRAQAAYRATQYLEALKHAQDALQIIQTNLEREPRWAVLLDQAYKRMVECHDRRTDFAQMRQTLETWAAATKRPEGKVEGLALWARMCYRQGDYEQALRALDEGASLAQSCGYAAGLATVLRFRADVLWLSGEVERAISTAQQALALFERIDNLEGRARTLNTLGISYTYLGDYYQAIVHWLRAIQLYETLDERFGLSVICSNTGEAYQSLYAMRTALFYHQRASDLLEGNVTSDIARNLGVDLVATGRTEEGLAYLQRAVQLAREKGEMDNLLQALASLAEAHWQLEDFAQAETVALELLTLAQERDAKRHLLRAELVLGYCALAAGDHAKAQEYFHEAFVESQATSDRALIWRTHAALAEAYTHTQPETAAMHYSIAADILEQIAKSIGDMQLRQTFYSAPLVAKVLNAAAQSRL</sequence>
<evidence type="ECO:0000313" key="2">
    <source>
        <dbReference type="EMBL" id="PJF30479.1"/>
    </source>
</evidence>
<dbReference type="EMBL" id="PGTK01000009">
    <property type="protein sequence ID" value="PJF30479.1"/>
    <property type="molecule type" value="Genomic_DNA"/>
</dbReference>
<name>A0A2M8NYW6_9CHLR</name>
<gene>
    <name evidence="2" type="ORF">CUN51_07450</name>
</gene>